<evidence type="ECO:0000313" key="2">
    <source>
        <dbReference type="EMBL" id="ORY95876.1"/>
    </source>
</evidence>
<evidence type="ECO:0000256" key="1">
    <source>
        <dbReference type="SAM" id="MobiDB-lite"/>
    </source>
</evidence>
<reference evidence="2 3" key="1">
    <citation type="submission" date="2016-07" db="EMBL/GenBank/DDBJ databases">
        <title>Pervasive Adenine N6-methylation of Active Genes in Fungi.</title>
        <authorList>
            <consortium name="DOE Joint Genome Institute"/>
            <person name="Mondo S.J."/>
            <person name="Dannebaum R.O."/>
            <person name="Kuo R.C."/>
            <person name="Labutti K."/>
            <person name="Haridas S."/>
            <person name="Kuo A."/>
            <person name="Salamov A."/>
            <person name="Ahrendt S.R."/>
            <person name="Lipzen A."/>
            <person name="Sullivan W."/>
            <person name="Andreopoulos W.B."/>
            <person name="Clum A."/>
            <person name="Lindquist E."/>
            <person name="Daum C."/>
            <person name="Ramamoorthy G.K."/>
            <person name="Gryganskyi A."/>
            <person name="Culley D."/>
            <person name="Magnuson J.K."/>
            <person name="James T.Y."/>
            <person name="O'Malley M.A."/>
            <person name="Stajich J.E."/>
            <person name="Spatafora J.W."/>
            <person name="Visel A."/>
            <person name="Grigoriev I.V."/>
        </authorList>
    </citation>
    <scope>NUCLEOTIDE SEQUENCE [LARGE SCALE GENOMIC DNA]</scope>
    <source>
        <strain evidence="2 3">NRRL 2496</strain>
    </source>
</reference>
<dbReference type="Proteomes" id="UP000242180">
    <property type="component" value="Unassembled WGS sequence"/>
</dbReference>
<organism evidence="2 3">
    <name type="scientific">Syncephalastrum racemosum</name>
    <name type="common">Filamentous fungus</name>
    <dbReference type="NCBI Taxonomy" id="13706"/>
    <lineage>
        <taxon>Eukaryota</taxon>
        <taxon>Fungi</taxon>
        <taxon>Fungi incertae sedis</taxon>
        <taxon>Mucoromycota</taxon>
        <taxon>Mucoromycotina</taxon>
        <taxon>Mucoromycetes</taxon>
        <taxon>Mucorales</taxon>
        <taxon>Syncephalastraceae</taxon>
        <taxon>Syncephalastrum</taxon>
    </lineage>
</organism>
<evidence type="ECO:0000313" key="3">
    <source>
        <dbReference type="Proteomes" id="UP000242180"/>
    </source>
</evidence>
<dbReference type="InParanoid" id="A0A1X2HB27"/>
<accession>A0A1X2HB27</accession>
<sequence>MAKKSVRRSQLSRDAPYRPQGRHGEPGPTDVPQEAVVRVTRSSRRLRGLPPAEQALPPERHRSGRRNQEASASEAAPTGSTRSPTPMYDPPSPGVPPPPPMQQPRVETQAQEAADAEQQGAPGQEEQETIEQVPQESTAQEQQGSLSEAVNEQLSPAARTPAYRESQEAMGQEHQRSAPEDMDRLLSLSPTADSPIAPPRRSERIEGGPLSLSQKVQPSVGTDAGEGSSSDPFGKQRQVPQVFPTQFQEEHNELEEENSEEEKERQRARMIASERLGYRQEIQEQRMKVSGLRIQVAAARQEETAEIKKDEAEEMELRTMQEHLEAEERVLQFWTQHRSSNVEFVGEGLATDEENLARFRQDQEQEWQQRSEDAQTEQRRYTNIFEVETSMLQDRIEAQLRELNYHRALVGEARQIRERLLRDIMQEQALIRTRPTKKNKTKRRSSY</sequence>
<protein>
    <submittedName>
        <fullName evidence="2">Uncharacterized protein</fullName>
    </submittedName>
</protein>
<comment type="caution">
    <text evidence="2">The sequence shown here is derived from an EMBL/GenBank/DDBJ whole genome shotgun (WGS) entry which is preliminary data.</text>
</comment>
<feature type="region of interest" description="Disordered" evidence="1">
    <location>
        <begin position="1"/>
        <end position="268"/>
    </location>
</feature>
<feature type="compositionally biased region" description="Pro residues" evidence="1">
    <location>
        <begin position="87"/>
        <end position="102"/>
    </location>
</feature>
<feature type="compositionally biased region" description="Polar residues" evidence="1">
    <location>
        <begin position="130"/>
        <end position="154"/>
    </location>
</feature>
<feature type="compositionally biased region" description="Basic and acidic residues" evidence="1">
    <location>
        <begin position="165"/>
        <end position="184"/>
    </location>
</feature>
<proteinExistence type="predicted"/>
<feature type="compositionally biased region" description="Polar residues" evidence="1">
    <location>
        <begin position="211"/>
        <end position="220"/>
    </location>
</feature>
<feature type="compositionally biased region" description="Acidic residues" evidence="1">
    <location>
        <begin position="252"/>
        <end position="261"/>
    </location>
</feature>
<dbReference type="EMBL" id="MCGN01000006">
    <property type="protein sequence ID" value="ORY95876.1"/>
    <property type="molecule type" value="Genomic_DNA"/>
</dbReference>
<keyword evidence="3" id="KW-1185">Reference proteome</keyword>
<name>A0A1X2HB27_SYNRA</name>
<gene>
    <name evidence="2" type="ORF">BCR43DRAFT_549816</name>
</gene>
<dbReference type="AlphaFoldDB" id="A0A1X2HB27"/>
<feature type="compositionally biased region" description="Low complexity" evidence="1">
    <location>
        <begin position="103"/>
        <end position="124"/>
    </location>
</feature>